<accession>A0AA40KSE6</accession>
<dbReference type="EMBL" id="JAHYIQ010000006">
    <property type="protein sequence ID" value="KAK1130856.1"/>
    <property type="molecule type" value="Genomic_DNA"/>
</dbReference>
<sequence>MCEIPVVSIRHVSFLRTASSFTTRSFLRFLLPIGSRRFSTCVSRPRRRSSWTIAGYPRWCSSNDERQVGGEGVPEISSNSSRDEIQGAKGQRIPFQGKETAASLQLAPSCESSRAVSSVAGIPDNDQPMTGKFRSLPEWGRGGGSVLGGIVLLETRRTEHADERRFWSRRRMGIVGYFGLGFR</sequence>
<feature type="region of interest" description="Disordered" evidence="1">
    <location>
        <begin position="64"/>
        <end position="88"/>
    </location>
</feature>
<comment type="caution">
    <text evidence="2">The sequence shown here is derived from an EMBL/GenBank/DDBJ whole genome shotgun (WGS) entry which is preliminary data.</text>
</comment>
<organism evidence="2 3">
    <name type="scientific">Melipona bicolor</name>
    <dbReference type="NCBI Taxonomy" id="60889"/>
    <lineage>
        <taxon>Eukaryota</taxon>
        <taxon>Metazoa</taxon>
        <taxon>Ecdysozoa</taxon>
        <taxon>Arthropoda</taxon>
        <taxon>Hexapoda</taxon>
        <taxon>Insecta</taxon>
        <taxon>Pterygota</taxon>
        <taxon>Neoptera</taxon>
        <taxon>Endopterygota</taxon>
        <taxon>Hymenoptera</taxon>
        <taxon>Apocrita</taxon>
        <taxon>Aculeata</taxon>
        <taxon>Apoidea</taxon>
        <taxon>Anthophila</taxon>
        <taxon>Apidae</taxon>
        <taxon>Melipona</taxon>
    </lineage>
</organism>
<proteinExistence type="predicted"/>
<keyword evidence="3" id="KW-1185">Reference proteome</keyword>
<gene>
    <name evidence="2" type="ORF">K0M31_017160</name>
</gene>
<dbReference type="AlphaFoldDB" id="A0AA40KSE6"/>
<evidence type="ECO:0000313" key="2">
    <source>
        <dbReference type="EMBL" id="KAK1130856.1"/>
    </source>
</evidence>
<dbReference type="Proteomes" id="UP001177670">
    <property type="component" value="Unassembled WGS sequence"/>
</dbReference>
<name>A0AA40KSE6_9HYME</name>
<reference evidence="2" key="1">
    <citation type="submission" date="2021-10" db="EMBL/GenBank/DDBJ databases">
        <title>Melipona bicolor Genome sequencing and assembly.</title>
        <authorList>
            <person name="Araujo N.S."/>
            <person name="Arias M.C."/>
        </authorList>
    </citation>
    <scope>NUCLEOTIDE SEQUENCE</scope>
    <source>
        <strain evidence="2">USP_2M_L1-L4_2017</strain>
        <tissue evidence="2">Whole body</tissue>
    </source>
</reference>
<feature type="region of interest" description="Disordered" evidence="1">
    <location>
        <begin position="117"/>
        <end position="137"/>
    </location>
</feature>
<protein>
    <submittedName>
        <fullName evidence="2">Uncharacterized protein</fullName>
    </submittedName>
</protein>
<evidence type="ECO:0000256" key="1">
    <source>
        <dbReference type="SAM" id="MobiDB-lite"/>
    </source>
</evidence>
<evidence type="ECO:0000313" key="3">
    <source>
        <dbReference type="Proteomes" id="UP001177670"/>
    </source>
</evidence>